<dbReference type="InterPro" id="IPR036390">
    <property type="entry name" value="WH_DNA-bd_sf"/>
</dbReference>
<dbReference type="InterPro" id="IPR036271">
    <property type="entry name" value="Tet_transcr_reg_TetR-rel_C_sf"/>
</dbReference>
<keyword evidence="3" id="KW-0804">Transcription</keyword>
<dbReference type="Proteomes" id="UP000190637">
    <property type="component" value="Unassembled WGS sequence"/>
</dbReference>
<keyword evidence="2 4" id="KW-0238">DNA-binding</keyword>
<evidence type="ECO:0000259" key="5">
    <source>
        <dbReference type="PROSITE" id="PS50949"/>
    </source>
</evidence>
<dbReference type="GO" id="GO:0003700">
    <property type="term" value="F:DNA-binding transcription factor activity"/>
    <property type="evidence" value="ECO:0007669"/>
    <property type="project" value="InterPro"/>
</dbReference>
<dbReference type="SUPFAM" id="SSF46785">
    <property type="entry name" value="Winged helix' DNA-binding domain"/>
    <property type="match status" value="1"/>
</dbReference>
<reference evidence="7 8" key="1">
    <citation type="submission" date="2017-02" db="EMBL/GenBank/DDBJ databases">
        <authorList>
            <person name="Peterson S.W."/>
        </authorList>
    </citation>
    <scope>NUCLEOTIDE SEQUENCE [LARGE SCALE GENOMIC DNA]</scope>
    <source>
        <strain evidence="7 8">DSM 45154</strain>
    </source>
</reference>
<proteinExistence type="predicted"/>
<evidence type="ECO:0000256" key="2">
    <source>
        <dbReference type="ARBA" id="ARBA00023125"/>
    </source>
</evidence>
<dbReference type="InterPro" id="IPR001647">
    <property type="entry name" value="HTH_TetR"/>
</dbReference>
<evidence type="ECO:0000313" key="7">
    <source>
        <dbReference type="EMBL" id="SKA38989.1"/>
    </source>
</evidence>
<dbReference type="SMART" id="SM00345">
    <property type="entry name" value="HTH_GNTR"/>
    <property type="match status" value="1"/>
</dbReference>
<evidence type="ECO:0000259" key="6">
    <source>
        <dbReference type="PROSITE" id="PS50977"/>
    </source>
</evidence>
<dbReference type="GO" id="GO:0000976">
    <property type="term" value="F:transcription cis-regulatory region binding"/>
    <property type="evidence" value="ECO:0007669"/>
    <property type="project" value="TreeGrafter"/>
</dbReference>
<dbReference type="GO" id="GO:0045892">
    <property type="term" value="P:negative regulation of DNA-templated transcription"/>
    <property type="evidence" value="ECO:0007669"/>
    <property type="project" value="InterPro"/>
</dbReference>
<dbReference type="Gene3D" id="1.10.10.10">
    <property type="entry name" value="Winged helix-like DNA-binding domain superfamily/Winged helix DNA-binding domain"/>
    <property type="match status" value="1"/>
</dbReference>
<protein>
    <submittedName>
        <fullName evidence="7">Transcriptional regulator, TetR family</fullName>
    </submittedName>
</protein>
<dbReference type="Gene3D" id="1.10.10.60">
    <property type="entry name" value="Homeodomain-like"/>
    <property type="match status" value="1"/>
</dbReference>
<keyword evidence="1" id="KW-0805">Transcription regulation</keyword>
<dbReference type="SUPFAM" id="SSF46689">
    <property type="entry name" value="Homeodomain-like"/>
    <property type="match status" value="1"/>
</dbReference>
<evidence type="ECO:0000256" key="1">
    <source>
        <dbReference type="ARBA" id="ARBA00023015"/>
    </source>
</evidence>
<dbReference type="PROSITE" id="PS50949">
    <property type="entry name" value="HTH_GNTR"/>
    <property type="match status" value="1"/>
</dbReference>
<feature type="DNA-binding region" description="H-T-H motif" evidence="4">
    <location>
        <begin position="113"/>
        <end position="132"/>
    </location>
</feature>
<dbReference type="InterPro" id="IPR000524">
    <property type="entry name" value="Tscrpt_reg_HTH_GntR"/>
</dbReference>
<dbReference type="OrthoDB" id="4540879at2"/>
<dbReference type="AlphaFoldDB" id="A0A1T4TFL5"/>
<keyword evidence="8" id="KW-1185">Reference proteome</keyword>
<dbReference type="InterPro" id="IPR004111">
    <property type="entry name" value="Repressor_TetR_C"/>
</dbReference>
<name>A0A1T4TFL5_9ACTN</name>
<dbReference type="EMBL" id="FUWS01000021">
    <property type="protein sequence ID" value="SKA38989.1"/>
    <property type="molecule type" value="Genomic_DNA"/>
</dbReference>
<dbReference type="InterPro" id="IPR009057">
    <property type="entry name" value="Homeodomain-like_sf"/>
</dbReference>
<dbReference type="PROSITE" id="PS50977">
    <property type="entry name" value="HTH_TETR_2"/>
    <property type="match status" value="1"/>
</dbReference>
<accession>A0A1T4TFL5</accession>
<dbReference type="CDD" id="cd07377">
    <property type="entry name" value="WHTH_GntR"/>
    <property type="match status" value="1"/>
</dbReference>
<evidence type="ECO:0000313" key="8">
    <source>
        <dbReference type="Proteomes" id="UP000190637"/>
    </source>
</evidence>
<feature type="domain" description="HTH gntR-type" evidence="5">
    <location>
        <begin position="8"/>
        <end position="76"/>
    </location>
</feature>
<dbReference type="STRING" id="1122192.SAMN02745673_04907"/>
<organism evidence="7 8">
    <name type="scientific">Marinactinospora thermotolerans DSM 45154</name>
    <dbReference type="NCBI Taxonomy" id="1122192"/>
    <lineage>
        <taxon>Bacteria</taxon>
        <taxon>Bacillati</taxon>
        <taxon>Actinomycetota</taxon>
        <taxon>Actinomycetes</taxon>
        <taxon>Streptosporangiales</taxon>
        <taxon>Nocardiopsidaceae</taxon>
        <taxon>Marinactinospora</taxon>
    </lineage>
</organism>
<dbReference type="PANTHER" id="PTHR30055:SF151">
    <property type="entry name" value="TRANSCRIPTIONAL REGULATORY PROTEIN"/>
    <property type="match status" value="1"/>
</dbReference>
<dbReference type="Pfam" id="PF00392">
    <property type="entry name" value="GntR"/>
    <property type="match status" value="1"/>
</dbReference>
<dbReference type="PANTHER" id="PTHR30055">
    <property type="entry name" value="HTH-TYPE TRANSCRIPTIONAL REGULATOR RUTR"/>
    <property type="match status" value="1"/>
</dbReference>
<feature type="domain" description="HTH tetR-type" evidence="6">
    <location>
        <begin position="90"/>
        <end position="150"/>
    </location>
</feature>
<dbReference type="InterPro" id="IPR036388">
    <property type="entry name" value="WH-like_DNA-bd_sf"/>
</dbReference>
<evidence type="ECO:0000256" key="3">
    <source>
        <dbReference type="ARBA" id="ARBA00023163"/>
    </source>
</evidence>
<dbReference type="InterPro" id="IPR050109">
    <property type="entry name" value="HTH-type_TetR-like_transc_reg"/>
</dbReference>
<dbReference type="SUPFAM" id="SSF48498">
    <property type="entry name" value="Tetracyclin repressor-like, C-terminal domain"/>
    <property type="match status" value="1"/>
</dbReference>
<evidence type="ECO:0000256" key="4">
    <source>
        <dbReference type="PROSITE-ProRule" id="PRU00335"/>
    </source>
</evidence>
<sequence length="309" mass="33992">MEAKDGDGGPARRVAAELRRRIAEGGLRPGDRVPSTRRIVNEFGVAMATASRALALLREEGLIVTIPGSGSVVKAPQPDTPPVAPDRPRPLTRGRIVATAIALADREGADAISIRLLAGRLGVTPMTLSRHVAGRDELELLMIRAVFRSEPLSNVAPEGWRAQLEEVCRSQWRLYRRHPWLAELLSVLRPAPVPEAMEHSERTLRALAQLGLTGTERWRAALALPALVRGLALTVVDELRTARETRMHTAEWWTAMEGEILQRFQTGRFPYLAAMEADEVIDDLDGLFELSLRCHLDGLAGLAGTRGRR</sequence>
<dbReference type="Gene3D" id="1.10.357.10">
    <property type="entry name" value="Tetracycline Repressor, domain 2"/>
    <property type="match status" value="1"/>
</dbReference>
<dbReference type="RefSeq" id="WP_078764113.1">
    <property type="nucleotide sequence ID" value="NZ_FUWS01000021.1"/>
</dbReference>
<dbReference type="Pfam" id="PF02909">
    <property type="entry name" value="TetR_C_1"/>
    <property type="match status" value="1"/>
</dbReference>
<gene>
    <name evidence="7" type="ORF">SAMN02745673_04907</name>
</gene>